<dbReference type="EMBL" id="CAJEWN010000189">
    <property type="protein sequence ID" value="CAD2171760.1"/>
    <property type="molecule type" value="Genomic_DNA"/>
</dbReference>
<proteinExistence type="predicted"/>
<feature type="compositionally biased region" description="Polar residues" evidence="1">
    <location>
        <begin position="190"/>
        <end position="200"/>
    </location>
</feature>
<organism evidence="2 3">
    <name type="scientific">Meloidogyne enterolobii</name>
    <name type="common">Root-knot nematode worm</name>
    <name type="synonym">Meloidogyne mayaguensis</name>
    <dbReference type="NCBI Taxonomy" id="390850"/>
    <lineage>
        <taxon>Eukaryota</taxon>
        <taxon>Metazoa</taxon>
        <taxon>Ecdysozoa</taxon>
        <taxon>Nematoda</taxon>
        <taxon>Chromadorea</taxon>
        <taxon>Rhabditida</taxon>
        <taxon>Tylenchina</taxon>
        <taxon>Tylenchomorpha</taxon>
        <taxon>Tylenchoidea</taxon>
        <taxon>Meloidogynidae</taxon>
        <taxon>Meloidogyninae</taxon>
        <taxon>Meloidogyne</taxon>
    </lineage>
</organism>
<dbReference type="AlphaFoldDB" id="A0A6V7V9Z9"/>
<feature type="compositionally biased region" description="Basic and acidic residues" evidence="1">
    <location>
        <begin position="171"/>
        <end position="189"/>
    </location>
</feature>
<reference evidence="2 3" key="1">
    <citation type="submission" date="2020-08" db="EMBL/GenBank/DDBJ databases">
        <authorList>
            <person name="Koutsovoulos G."/>
            <person name="Danchin GJ E."/>
        </authorList>
    </citation>
    <scope>NUCLEOTIDE SEQUENCE [LARGE SCALE GENOMIC DNA]</scope>
</reference>
<name>A0A6V7V9Z9_MELEN</name>
<gene>
    <name evidence="2" type="ORF">MENT_LOCUS23271</name>
</gene>
<feature type="region of interest" description="Disordered" evidence="1">
    <location>
        <begin position="166"/>
        <end position="200"/>
    </location>
</feature>
<protein>
    <submittedName>
        <fullName evidence="2">Uncharacterized protein</fullName>
    </submittedName>
</protein>
<comment type="caution">
    <text evidence="2">The sequence shown here is derived from an EMBL/GenBank/DDBJ whole genome shotgun (WGS) entry which is preliminary data.</text>
</comment>
<dbReference type="Proteomes" id="UP000580250">
    <property type="component" value="Unassembled WGS sequence"/>
</dbReference>
<evidence type="ECO:0000313" key="3">
    <source>
        <dbReference type="Proteomes" id="UP000580250"/>
    </source>
</evidence>
<dbReference type="OrthoDB" id="361102at2759"/>
<accession>A0A6V7V9Z9</accession>
<sequence>MAKFNEQMTGIFSLLKQMDGIRFGREITEPTIQAPIFKSEGETIELETRKVASLGQRAFFGAGKTRSDLYGGDITVSIGDDNIEKTLEAKAEIPWLLSAKQVDVDSTQLDGYKQTENINNASTSSSTTVKINNQQNDHLEGNKDVEEEEEIIKRPRRDEIALLLADEELEENKQQEEETRNFGSGKDDNSALQSFSKKSTTNGRCRRRRRRCFCICSRRTISC</sequence>
<evidence type="ECO:0000313" key="2">
    <source>
        <dbReference type="EMBL" id="CAD2171760.1"/>
    </source>
</evidence>
<evidence type="ECO:0000256" key="1">
    <source>
        <dbReference type="SAM" id="MobiDB-lite"/>
    </source>
</evidence>